<evidence type="ECO:0000259" key="5">
    <source>
        <dbReference type="Pfam" id="PF05198"/>
    </source>
</evidence>
<evidence type="ECO:0000313" key="7">
    <source>
        <dbReference type="Proteomes" id="UP000235145"/>
    </source>
</evidence>
<gene>
    <name evidence="6" type="ORF">LSAT_V11C600304480</name>
</gene>
<dbReference type="PANTHER" id="PTHR10938:SF4">
    <property type="entry name" value="TRANSLATION INITIATION FACTOR IF3-1, MITOCHONDRIAL"/>
    <property type="match status" value="1"/>
</dbReference>
<evidence type="ECO:0000313" key="6">
    <source>
        <dbReference type="EMBL" id="KAJ0200850.1"/>
    </source>
</evidence>
<dbReference type="Pfam" id="PF05198">
    <property type="entry name" value="IF3_N"/>
    <property type="match status" value="1"/>
</dbReference>
<dbReference type="InterPro" id="IPR036788">
    <property type="entry name" value="T_IF-3_C_sf"/>
</dbReference>
<dbReference type="Proteomes" id="UP000235145">
    <property type="component" value="Unassembled WGS sequence"/>
</dbReference>
<comment type="similarity">
    <text evidence="1">Belongs to the IF-3 family.</text>
</comment>
<feature type="domain" description="Translation initiation factor 3 N-terminal" evidence="5">
    <location>
        <begin position="83"/>
        <end position="183"/>
    </location>
</feature>
<dbReference type="SUPFAM" id="SSF54364">
    <property type="entry name" value="Translation initiation factor IF3, N-terminal domain"/>
    <property type="match status" value="1"/>
</dbReference>
<dbReference type="AlphaFoldDB" id="A0A9R1V9X7"/>
<dbReference type="Gene3D" id="3.10.20.80">
    <property type="entry name" value="Translation initiation factor 3 (IF-3), N-terminal domain"/>
    <property type="match status" value="1"/>
</dbReference>
<evidence type="ECO:0000256" key="2">
    <source>
        <dbReference type="ARBA" id="ARBA00022540"/>
    </source>
</evidence>
<dbReference type="PANTHER" id="PTHR10938">
    <property type="entry name" value="TRANSLATION INITIATION FACTOR IF-3"/>
    <property type="match status" value="1"/>
</dbReference>
<keyword evidence="2" id="KW-0396">Initiation factor</keyword>
<feature type="compositionally biased region" description="Polar residues" evidence="4">
    <location>
        <begin position="337"/>
        <end position="350"/>
    </location>
</feature>
<evidence type="ECO:0000256" key="1">
    <source>
        <dbReference type="ARBA" id="ARBA00005439"/>
    </source>
</evidence>
<feature type="compositionally biased region" description="Basic and acidic residues" evidence="4">
    <location>
        <begin position="323"/>
        <end position="332"/>
    </location>
</feature>
<reference evidence="6 7" key="1">
    <citation type="journal article" date="2017" name="Nat. Commun.">
        <title>Genome assembly with in vitro proximity ligation data and whole-genome triplication in lettuce.</title>
        <authorList>
            <person name="Reyes-Chin-Wo S."/>
            <person name="Wang Z."/>
            <person name="Yang X."/>
            <person name="Kozik A."/>
            <person name="Arikit S."/>
            <person name="Song C."/>
            <person name="Xia L."/>
            <person name="Froenicke L."/>
            <person name="Lavelle D.O."/>
            <person name="Truco M.J."/>
            <person name="Xia R."/>
            <person name="Zhu S."/>
            <person name="Xu C."/>
            <person name="Xu H."/>
            <person name="Xu X."/>
            <person name="Cox K."/>
            <person name="Korf I."/>
            <person name="Meyers B.C."/>
            <person name="Michelmore R.W."/>
        </authorList>
    </citation>
    <scope>NUCLEOTIDE SEQUENCE [LARGE SCALE GENOMIC DNA]</scope>
    <source>
        <strain evidence="7">cv. Salinas</strain>
        <tissue evidence="6">Seedlings</tissue>
    </source>
</reference>
<dbReference type="GO" id="GO:0003743">
    <property type="term" value="F:translation initiation factor activity"/>
    <property type="evidence" value="ECO:0000318"/>
    <property type="project" value="GO_Central"/>
</dbReference>
<dbReference type="EMBL" id="NBSK02000006">
    <property type="protein sequence ID" value="KAJ0200850.1"/>
    <property type="molecule type" value="Genomic_DNA"/>
</dbReference>
<feature type="compositionally biased region" description="Polar residues" evidence="4">
    <location>
        <begin position="291"/>
        <end position="304"/>
    </location>
</feature>
<dbReference type="NCBIfam" id="TIGR00168">
    <property type="entry name" value="infC"/>
    <property type="match status" value="1"/>
</dbReference>
<accession>A0A9R1V9X7</accession>
<dbReference type="GO" id="GO:0032790">
    <property type="term" value="P:ribosome disassembly"/>
    <property type="evidence" value="ECO:0000318"/>
    <property type="project" value="GO_Central"/>
</dbReference>
<keyword evidence="3" id="KW-0648">Protein biosynthesis</keyword>
<name>A0A9R1V9X7_LACSA</name>
<sequence length="432" mass="48673">MVMFWCRTKQSQLRALSNQFKRCYFQIHGSSSIIRGTTVGVLKSPNSAFHRTGSEFGNCVRFFAAPVQVKPKYEDKDKGRPRMNEQISAQYVRIVTDEGTFRMLKACVKVAIYLNKNDVYSLLEDVRIHFEGHGVVSRHEALERARRLNVDLVEVQPDGNPPVCKLMDYNREMYLRQAKEKEQTKKKSDLVLRKGGLKEVRITSKIDKNDLQTKADAIKRLAERGHRIKCMAVGTEDQDLGGLLSRLSALIDDFSLVESGPRVESKQAYVVVRHVKFGPLKKGPGKKKLLATSNTETPEQNESGSETEEDTLSQDPIESVGDFENKNYDDTMKFAPETSSNRYASATRPANVNVPENRYATPGAGGVRRRLEPESGGNRRQGGSEPEAASRPVEVNRYKKGPTPQPPPPPPDYQMNRGPRGDFREKQAGFRR</sequence>
<dbReference type="GO" id="GO:0043022">
    <property type="term" value="F:ribosome binding"/>
    <property type="evidence" value="ECO:0000318"/>
    <property type="project" value="GO_Central"/>
</dbReference>
<protein>
    <recommendedName>
        <fullName evidence="5">Translation initiation factor 3 N-terminal domain-containing protein</fullName>
    </recommendedName>
</protein>
<feature type="compositionally biased region" description="Basic and acidic residues" evidence="4">
    <location>
        <begin position="419"/>
        <end position="432"/>
    </location>
</feature>
<evidence type="ECO:0000256" key="4">
    <source>
        <dbReference type="SAM" id="MobiDB-lite"/>
    </source>
</evidence>
<evidence type="ECO:0000256" key="3">
    <source>
        <dbReference type="ARBA" id="ARBA00022917"/>
    </source>
</evidence>
<dbReference type="InterPro" id="IPR001288">
    <property type="entry name" value="Translation_initiation_fac_3"/>
</dbReference>
<feature type="region of interest" description="Disordered" evidence="4">
    <location>
        <begin position="282"/>
        <end position="432"/>
    </location>
</feature>
<dbReference type="SUPFAM" id="SSF55200">
    <property type="entry name" value="Translation initiation factor IF3, C-terminal domain"/>
    <property type="match status" value="1"/>
</dbReference>
<comment type="caution">
    <text evidence="6">The sequence shown here is derived from an EMBL/GenBank/DDBJ whole genome shotgun (WGS) entry which is preliminary data.</text>
</comment>
<feature type="compositionally biased region" description="Pro residues" evidence="4">
    <location>
        <begin position="403"/>
        <end position="412"/>
    </location>
</feature>
<keyword evidence="7" id="KW-1185">Reference proteome</keyword>
<dbReference type="InterPro" id="IPR036787">
    <property type="entry name" value="T_IF-3_N_sf"/>
</dbReference>
<dbReference type="Gene3D" id="3.30.110.10">
    <property type="entry name" value="Translation initiation factor 3 (IF-3), C-terminal domain"/>
    <property type="match status" value="1"/>
</dbReference>
<organism evidence="6 7">
    <name type="scientific">Lactuca sativa</name>
    <name type="common">Garden lettuce</name>
    <dbReference type="NCBI Taxonomy" id="4236"/>
    <lineage>
        <taxon>Eukaryota</taxon>
        <taxon>Viridiplantae</taxon>
        <taxon>Streptophyta</taxon>
        <taxon>Embryophyta</taxon>
        <taxon>Tracheophyta</taxon>
        <taxon>Spermatophyta</taxon>
        <taxon>Magnoliopsida</taxon>
        <taxon>eudicotyledons</taxon>
        <taxon>Gunneridae</taxon>
        <taxon>Pentapetalae</taxon>
        <taxon>asterids</taxon>
        <taxon>campanulids</taxon>
        <taxon>Asterales</taxon>
        <taxon>Asteraceae</taxon>
        <taxon>Cichorioideae</taxon>
        <taxon>Cichorieae</taxon>
        <taxon>Lactucinae</taxon>
        <taxon>Lactuca</taxon>
    </lineage>
</organism>
<dbReference type="InterPro" id="IPR019814">
    <property type="entry name" value="Translation_initiation_fac_3_N"/>
</dbReference>
<proteinExistence type="inferred from homology"/>